<gene>
    <name evidence="2" type="ORF">PGLA2088_LOCUS49791</name>
</gene>
<dbReference type="GO" id="GO:0016787">
    <property type="term" value="F:hydrolase activity"/>
    <property type="evidence" value="ECO:0007669"/>
    <property type="project" value="InterPro"/>
</dbReference>
<comment type="caution">
    <text evidence="2">The sequence shown here is derived from an EMBL/GenBank/DDBJ whole genome shotgun (WGS) entry which is preliminary data.</text>
</comment>
<name>A0A813LS04_POLGL</name>
<dbReference type="InterPro" id="IPR051049">
    <property type="entry name" value="Dienelactone_hydrolase-like"/>
</dbReference>
<proteinExistence type="predicted"/>
<feature type="domain" description="Dienelactone hydrolase" evidence="1">
    <location>
        <begin position="321"/>
        <end position="542"/>
    </location>
</feature>
<dbReference type="PANTHER" id="PTHR46623:SF6">
    <property type="entry name" value="ALPHA_BETA-HYDROLASES SUPERFAMILY PROTEIN"/>
    <property type="match status" value="1"/>
</dbReference>
<dbReference type="Pfam" id="PF01738">
    <property type="entry name" value="DLH"/>
    <property type="match status" value="1"/>
</dbReference>
<evidence type="ECO:0000313" key="2">
    <source>
        <dbReference type="EMBL" id="CAE8739853.1"/>
    </source>
</evidence>
<protein>
    <recommendedName>
        <fullName evidence="1">Dienelactone hydrolase domain-containing protein</fullName>
    </recommendedName>
</protein>
<dbReference type="SUPFAM" id="SSF53474">
    <property type="entry name" value="alpha/beta-Hydrolases"/>
    <property type="match status" value="1"/>
</dbReference>
<accession>A0A813LS04</accession>
<reference evidence="2" key="1">
    <citation type="submission" date="2021-02" db="EMBL/GenBank/DDBJ databases">
        <authorList>
            <person name="Dougan E. K."/>
            <person name="Rhodes N."/>
            <person name="Thang M."/>
            <person name="Chan C."/>
        </authorList>
    </citation>
    <scope>NUCLEOTIDE SEQUENCE</scope>
</reference>
<dbReference type="AlphaFoldDB" id="A0A813LS04"/>
<sequence length="549" mass="59268">MASSAARAVAAQQASLLQHGLQFLACRAAAGPNSGESCEQQQQQQSQQQIQLEGLSGSENEPLHVQVSAGTYTLLVGYRGGVEALQFAADWPERPSALPQVSSIGTVPPAWPAPRGGAFWPFAVAAAACIAADVTWDAQAQAELLAPQARCFGAVGAANVIALSAEIEDTTCFWIPYPIVFDFDRHIVSLEFDVVDPRSGEITGRGTDVIHFSAEGKVEQLDTLRHVKHQPSWVFKQLTRDLLASLATTRVPDSILPQQLAEVPQLELVRRPPSEACIFRPHGNNTNSSNNNDTDVHHSLRYPASCGSSVPVCRFGAGKDITVVVMPEWWGVDSGILDLARSLADSLGPGSTVVVPNFYRDADIPVDASWAADDLQQRCIAEPSYKMANTNWEAVTSDVLAIVAAASGRVALVGFSFGAVAALLAAQHCSVACVVAWYGSPDEKFTGGASRLFRAEQVQVPVQLHWASHDQITGFSDMATGQQLAKSLPHAELVEHVHEHGFFNDRTWWASWKAALEPPRLAYSAEVAQGSWDVVLDFLRKHLEEPLSE</sequence>
<dbReference type="PANTHER" id="PTHR46623">
    <property type="entry name" value="CARBOXYMETHYLENEBUTENOLIDASE-RELATED"/>
    <property type="match status" value="1"/>
</dbReference>
<dbReference type="EMBL" id="CAJNNW010037168">
    <property type="protein sequence ID" value="CAE8739853.1"/>
    <property type="molecule type" value="Genomic_DNA"/>
</dbReference>
<dbReference type="InterPro" id="IPR029058">
    <property type="entry name" value="AB_hydrolase_fold"/>
</dbReference>
<organism evidence="2 3">
    <name type="scientific">Polarella glacialis</name>
    <name type="common">Dinoflagellate</name>
    <dbReference type="NCBI Taxonomy" id="89957"/>
    <lineage>
        <taxon>Eukaryota</taxon>
        <taxon>Sar</taxon>
        <taxon>Alveolata</taxon>
        <taxon>Dinophyceae</taxon>
        <taxon>Suessiales</taxon>
        <taxon>Suessiaceae</taxon>
        <taxon>Polarella</taxon>
    </lineage>
</organism>
<evidence type="ECO:0000259" key="1">
    <source>
        <dbReference type="Pfam" id="PF01738"/>
    </source>
</evidence>
<dbReference type="Gene3D" id="3.40.50.1820">
    <property type="entry name" value="alpha/beta hydrolase"/>
    <property type="match status" value="1"/>
</dbReference>
<dbReference type="InterPro" id="IPR002925">
    <property type="entry name" value="Dienelactn_hydro"/>
</dbReference>
<dbReference type="Proteomes" id="UP000626109">
    <property type="component" value="Unassembled WGS sequence"/>
</dbReference>
<evidence type="ECO:0000313" key="3">
    <source>
        <dbReference type="Proteomes" id="UP000626109"/>
    </source>
</evidence>